<evidence type="ECO:0000313" key="2">
    <source>
        <dbReference type="Proteomes" id="UP001589920"/>
    </source>
</evidence>
<reference evidence="1 2" key="1">
    <citation type="submission" date="2024-09" db="EMBL/GenBank/DDBJ databases">
        <authorList>
            <person name="Sun Q."/>
            <person name="Mori K."/>
        </authorList>
    </citation>
    <scope>NUCLEOTIDE SEQUENCE [LARGE SCALE GENOMIC DNA]</scope>
    <source>
        <strain evidence="1 2">KCTC 42086</strain>
    </source>
</reference>
<protein>
    <submittedName>
        <fullName evidence="1">DUF72 domain-containing protein</fullName>
    </submittedName>
</protein>
<keyword evidence="2" id="KW-1185">Reference proteome</keyword>
<evidence type="ECO:0000313" key="1">
    <source>
        <dbReference type="EMBL" id="MFC0813033.1"/>
    </source>
</evidence>
<dbReference type="EMBL" id="JBHMQU010000069">
    <property type="protein sequence ID" value="MFC0813033.1"/>
    <property type="molecule type" value="Genomic_DNA"/>
</dbReference>
<dbReference type="InterPro" id="IPR002763">
    <property type="entry name" value="DUF72"/>
</dbReference>
<dbReference type="PANTHER" id="PTHR30348">
    <property type="entry name" value="UNCHARACTERIZED PROTEIN YECE"/>
    <property type="match status" value="1"/>
</dbReference>
<dbReference type="InterPro" id="IPR036520">
    <property type="entry name" value="UPF0759_sf"/>
</dbReference>
<comment type="caution">
    <text evidence="1">The sequence shown here is derived from an EMBL/GenBank/DDBJ whole genome shotgun (WGS) entry which is preliminary data.</text>
</comment>
<dbReference type="Gene3D" id="3.20.20.410">
    <property type="entry name" value="Protein of unknown function UPF0759"/>
    <property type="match status" value="1"/>
</dbReference>
<name>A0ABV6TAK2_9RHOB</name>
<organism evidence="1 2">
    <name type="scientific">Paracoccus panacisoli</name>
    <dbReference type="NCBI Taxonomy" id="1510163"/>
    <lineage>
        <taxon>Bacteria</taxon>
        <taxon>Pseudomonadati</taxon>
        <taxon>Pseudomonadota</taxon>
        <taxon>Alphaproteobacteria</taxon>
        <taxon>Rhodobacterales</taxon>
        <taxon>Paracoccaceae</taxon>
        <taxon>Paracoccus</taxon>
    </lineage>
</organism>
<dbReference type="Proteomes" id="UP001589920">
    <property type="component" value="Unassembled WGS sequence"/>
</dbReference>
<gene>
    <name evidence="1" type="ORF">ACFHYO_13060</name>
</gene>
<dbReference type="SUPFAM" id="SSF117396">
    <property type="entry name" value="TM1631-like"/>
    <property type="match status" value="1"/>
</dbReference>
<proteinExistence type="predicted"/>
<sequence>MARPARTADAQGPIRIGVGGWSYDPWNDTFYPAGLRKADQLAHAASRLTAIEVNGTFYRTQTPETFAAWRAAVPEGFVLALKAPRYAVQKRKLAEAGESIRRFTDSGIDRLGTALGPILWQLAPTKAYDPEDFAAFLDLLPAQAGDQRLRHAVELRHPSFACAEVVAACRKRRVAIVLAADSDYPMIADQTADISYLRIMGTTERYKAGYAPRALDEWARRVRQLAAGQQPEGLAPLGAPLAEDTPREVFLFVISGHKALNPLAALELIRRVG</sequence>
<dbReference type="PANTHER" id="PTHR30348:SF4">
    <property type="entry name" value="DUF72 DOMAIN-CONTAINING PROTEIN"/>
    <property type="match status" value="1"/>
</dbReference>
<dbReference type="RefSeq" id="WP_394320955.1">
    <property type="nucleotide sequence ID" value="NZ_JBHMQU010000069.1"/>
</dbReference>
<dbReference type="Pfam" id="PF01904">
    <property type="entry name" value="DUF72"/>
    <property type="match status" value="1"/>
</dbReference>
<accession>A0ABV6TAK2</accession>